<comment type="caution">
    <text evidence="12">The sequence shown here is derived from an EMBL/GenBank/DDBJ whole genome shotgun (WGS) entry which is preliminary data.</text>
</comment>
<evidence type="ECO:0000256" key="2">
    <source>
        <dbReference type="ARBA" id="ARBA00022485"/>
    </source>
</evidence>
<dbReference type="Gene3D" id="3.40.140.10">
    <property type="entry name" value="Cytidine Deaminase, domain 2"/>
    <property type="match status" value="1"/>
</dbReference>
<dbReference type="AlphaFoldDB" id="A0A841GLF7"/>
<dbReference type="SMART" id="SM00491">
    <property type="entry name" value="HELICc2"/>
    <property type="match status" value="1"/>
</dbReference>
<dbReference type="Pfam" id="PF13307">
    <property type="entry name" value="Helicase_C_2"/>
    <property type="match status" value="1"/>
</dbReference>
<sequence>MYPEALRDVETRRSAVELFLNPAAAELLRREIARARGNEVCFVARIGEGGEVVEPRVVARGNAGAVLALVKEPEAGGLLIHNHPSGILEPSEADFGVAARLWEQGLGFAIIDNDAREMYVVVEPPESRENDPLDLDAIDADLGPGGPLAARHPRFEDRPQQRALSRMIGGLYNTGGVGVAEAGTGTGKSVAYLLPAIRWALQNKERTVVSTNTINLQEQLVEKDLPLLRRALGQPFRFALVKGRSNYVSIRRALLAKESAATLLEPEKQAELKGILEWMNTTEDGSISDLPFRPSSEVWDEIQSETDVCLRAKCPHFEDCFYQRARREAASADILVANHHLLFADLAVRRAQGNYTAPAVLPHYRRLILDEAHNLEEAATSHLGSTVSKRGLFRTLRRLETRGKGLFPSLRAAIAGVKSDLIAQSALDLIDEKLLPALDDSRDRAATVFSFLSDVFSAGDPVIRLEENFAAHPIWPLGLDDALTGLLENLKTLLSGMEQLRERIGADEQLKQGVEPQLVELRGSVNRIGAASDALRGALRPGESEMKLVRWMERQPPRDGREGNLTLNSAPLDLSWVLRDTLFEKVPTVILTSATLATQGNFRFMRQRLGIGADFANDIHVEEAVYPSPFDYSKQTLLAVPTDLPLPAGDSDPRHDEATIRATLELAKITDGGLFVLFTSYRALRHVAQELRARRADLDWPLFVHGEAPRGQLVDRFAASGRGILLGTTSFWEGVDVPGHPLRGLIIPKLPFKVPSEPVTAARVEAIEAAGLNSFIHYMLPHAAIRMKQGFGRLVRSRECHGVVLILDGRIAKKSYGRYFLDSLPPTPLVQAPWKVVKERMLAFYGERMQTRRAG</sequence>
<dbReference type="InterPro" id="IPR020891">
    <property type="entry name" value="UPF0758_CS"/>
</dbReference>
<comment type="catalytic activity">
    <reaction evidence="10">
        <text>ATP + H2O = ADP + phosphate + H(+)</text>
        <dbReference type="Rhea" id="RHEA:13065"/>
        <dbReference type="ChEBI" id="CHEBI:15377"/>
        <dbReference type="ChEBI" id="CHEBI:15378"/>
        <dbReference type="ChEBI" id="CHEBI:30616"/>
        <dbReference type="ChEBI" id="CHEBI:43474"/>
        <dbReference type="ChEBI" id="CHEBI:456216"/>
        <dbReference type="EC" id="5.6.2.3"/>
    </reaction>
</comment>
<keyword evidence="2" id="KW-0004">4Fe-4S</keyword>
<dbReference type="InterPro" id="IPR011545">
    <property type="entry name" value="DEAD/DEAH_box_helicase_dom"/>
</dbReference>
<evidence type="ECO:0000313" key="12">
    <source>
        <dbReference type="EMBL" id="MBB6069591.1"/>
    </source>
</evidence>
<feature type="domain" description="Helicase ATP-binding" evidence="11">
    <location>
        <begin position="147"/>
        <end position="447"/>
    </location>
</feature>
<keyword evidence="2" id="KW-0479">Metal-binding</keyword>
<dbReference type="PROSITE" id="PS01302">
    <property type="entry name" value="UPF0758"/>
    <property type="match status" value="1"/>
</dbReference>
<protein>
    <recommendedName>
        <fullName evidence="9">DNA 5'-3' helicase</fullName>
        <ecNumber evidence="9">5.6.2.3</ecNumber>
    </recommendedName>
</protein>
<keyword evidence="7" id="KW-0234">DNA repair</keyword>
<evidence type="ECO:0000256" key="7">
    <source>
        <dbReference type="ARBA" id="ARBA00023204"/>
    </source>
</evidence>
<evidence type="ECO:0000259" key="11">
    <source>
        <dbReference type="PROSITE" id="PS51193"/>
    </source>
</evidence>
<dbReference type="GO" id="GO:0051539">
    <property type="term" value="F:4 iron, 4 sulfur cluster binding"/>
    <property type="evidence" value="ECO:0007669"/>
    <property type="project" value="UniProtKB-KW"/>
</dbReference>
<evidence type="ECO:0000256" key="1">
    <source>
        <dbReference type="ARBA" id="ARBA00001966"/>
    </source>
</evidence>
<dbReference type="GO" id="GO:0006281">
    <property type="term" value="P:DNA repair"/>
    <property type="evidence" value="ECO:0007669"/>
    <property type="project" value="UniProtKB-KW"/>
</dbReference>
<evidence type="ECO:0000256" key="6">
    <source>
        <dbReference type="ARBA" id="ARBA00022840"/>
    </source>
</evidence>
<evidence type="ECO:0000256" key="9">
    <source>
        <dbReference type="ARBA" id="ARBA00044969"/>
    </source>
</evidence>
<dbReference type="PANTHER" id="PTHR11472">
    <property type="entry name" value="DNA REPAIR DEAD HELICASE RAD3/XP-D SUBFAMILY MEMBER"/>
    <property type="match status" value="1"/>
</dbReference>
<name>A0A841GLF7_9BACT</name>
<dbReference type="Pfam" id="PF00270">
    <property type="entry name" value="DEAD"/>
    <property type="match status" value="1"/>
</dbReference>
<keyword evidence="2" id="KW-0408">Iron</keyword>
<keyword evidence="12" id="KW-0347">Helicase</keyword>
<organism evidence="12 13">
    <name type="scientific">Longimicrobium terrae</name>
    <dbReference type="NCBI Taxonomy" id="1639882"/>
    <lineage>
        <taxon>Bacteria</taxon>
        <taxon>Pseudomonadati</taxon>
        <taxon>Gemmatimonadota</taxon>
        <taxon>Longimicrobiia</taxon>
        <taxon>Longimicrobiales</taxon>
        <taxon>Longimicrobiaceae</taxon>
        <taxon>Longimicrobium</taxon>
    </lineage>
</organism>
<keyword evidence="5 12" id="KW-0378">Hydrolase</keyword>
<gene>
    <name evidence="12" type="ORF">HNQ61_001206</name>
</gene>
<dbReference type="EMBL" id="JACHIA010000002">
    <property type="protein sequence ID" value="MBB6069591.1"/>
    <property type="molecule type" value="Genomic_DNA"/>
</dbReference>
<proteinExistence type="inferred from homology"/>
<dbReference type="SMART" id="SM00488">
    <property type="entry name" value="DEXDc2"/>
    <property type="match status" value="1"/>
</dbReference>
<dbReference type="InterPro" id="IPR014001">
    <property type="entry name" value="Helicase_ATP-bd"/>
</dbReference>
<reference evidence="12 13" key="1">
    <citation type="submission" date="2020-08" db="EMBL/GenBank/DDBJ databases">
        <title>Genomic Encyclopedia of Type Strains, Phase IV (KMG-IV): sequencing the most valuable type-strain genomes for metagenomic binning, comparative biology and taxonomic classification.</title>
        <authorList>
            <person name="Goeker M."/>
        </authorList>
    </citation>
    <scope>NUCLEOTIDE SEQUENCE [LARGE SCALE GENOMIC DNA]</scope>
    <source>
        <strain evidence="12 13">DSM 29007</strain>
    </source>
</reference>
<dbReference type="Gene3D" id="3.40.50.300">
    <property type="entry name" value="P-loop containing nucleotide triphosphate hydrolases"/>
    <property type="match status" value="2"/>
</dbReference>
<evidence type="ECO:0000256" key="3">
    <source>
        <dbReference type="ARBA" id="ARBA00022741"/>
    </source>
</evidence>
<dbReference type="InterPro" id="IPR006554">
    <property type="entry name" value="Helicase-like_DEXD_c2"/>
</dbReference>
<dbReference type="InterPro" id="IPR045028">
    <property type="entry name" value="DinG/Rad3-like"/>
</dbReference>
<keyword evidence="6" id="KW-0067">ATP-binding</keyword>
<dbReference type="InterPro" id="IPR027417">
    <property type="entry name" value="P-loop_NTPase"/>
</dbReference>
<comment type="cofactor">
    <cofactor evidence="1">
        <name>[4Fe-4S] cluster</name>
        <dbReference type="ChEBI" id="CHEBI:49883"/>
    </cofactor>
</comment>
<dbReference type="GO" id="GO:0003676">
    <property type="term" value="F:nucleic acid binding"/>
    <property type="evidence" value="ECO:0007669"/>
    <property type="project" value="InterPro"/>
</dbReference>
<dbReference type="EC" id="5.6.2.3" evidence="9"/>
<comment type="similarity">
    <text evidence="8">Belongs to the helicase family. DinG subfamily.</text>
</comment>
<accession>A0A841GLF7</accession>
<dbReference type="GO" id="GO:0043139">
    <property type="term" value="F:5'-3' DNA helicase activity"/>
    <property type="evidence" value="ECO:0007669"/>
    <property type="project" value="UniProtKB-EC"/>
</dbReference>
<dbReference type="SMART" id="SM00487">
    <property type="entry name" value="DEXDc"/>
    <property type="match status" value="1"/>
</dbReference>
<dbReference type="GO" id="GO:0005524">
    <property type="term" value="F:ATP binding"/>
    <property type="evidence" value="ECO:0007669"/>
    <property type="project" value="UniProtKB-KW"/>
</dbReference>
<dbReference type="RefSeq" id="WP_170037271.1">
    <property type="nucleotide sequence ID" value="NZ_JABDTL010000002.1"/>
</dbReference>
<dbReference type="PANTHER" id="PTHR11472:SF34">
    <property type="entry name" value="REGULATOR OF TELOMERE ELONGATION HELICASE 1"/>
    <property type="match status" value="1"/>
</dbReference>
<keyword evidence="13" id="KW-1185">Reference proteome</keyword>
<dbReference type="PROSITE" id="PS51193">
    <property type="entry name" value="HELICASE_ATP_BIND_2"/>
    <property type="match status" value="1"/>
</dbReference>
<dbReference type="Proteomes" id="UP000582837">
    <property type="component" value="Unassembled WGS sequence"/>
</dbReference>
<dbReference type="GO" id="GO:0016818">
    <property type="term" value="F:hydrolase activity, acting on acid anhydrides, in phosphorus-containing anhydrides"/>
    <property type="evidence" value="ECO:0007669"/>
    <property type="project" value="InterPro"/>
</dbReference>
<dbReference type="InterPro" id="IPR006555">
    <property type="entry name" value="ATP-dep_Helicase_C"/>
</dbReference>
<evidence type="ECO:0000256" key="5">
    <source>
        <dbReference type="ARBA" id="ARBA00022801"/>
    </source>
</evidence>
<evidence type="ECO:0000313" key="13">
    <source>
        <dbReference type="Proteomes" id="UP000582837"/>
    </source>
</evidence>
<evidence type="ECO:0000256" key="8">
    <source>
        <dbReference type="ARBA" id="ARBA00038058"/>
    </source>
</evidence>
<keyword evidence="2" id="KW-0411">Iron-sulfur</keyword>
<dbReference type="SUPFAM" id="SSF52540">
    <property type="entry name" value="P-loop containing nucleoside triphosphate hydrolases"/>
    <property type="match status" value="1"/>
</dbReference>
<dbReference type="InterPro" id="IPR014013">
    <property type="entry name" value="Helic_SF1/SF2_ATP-bd_DinG/Rad3"/>
</dbReference>
<evidence type="ECO:0000256" key="10">
    <source>
        <dbReference type="ARBA" id="ARBA00048954"/>
    </source>
</evidence>
<keyword evidence="3" id="KW-0547">Nucleotide-binding</keyword>
<evidence type="ECO:0000256" key="4">
    <source>
        <dbReference type="ARBA" id="ARBA00022763"/>
    </source>
</evidence>
<keyword evidence="4" id="KW-0227">DNA damage</keyword>